<dbReference type="EMBL" id="JXQK01000071">
    <property type="protein sequence ID" value="KIP61100.1"/>
    <property type="molecule type" value="Genomic_DNA"/>
</dbReference>
<organism evidence="3 4">
    <name type="scientific">Prevotella pectinovora</name>
    <dbReference type="NCBI Taxonomy" id="1602169"/>
    <lineage>
        <taxon>Bacteria</taxon>
        <taxon>Pseudomonadati</taxon>
        <taxon>Bacteroidota</taxon>
        <taxon>Bacteroidia</taxon>
        <taxon>Bacteroidales</taxon>
        <taxon>Prevotellaceae</taxon>
        <taxon>Prevotella</taxon>
    </lineage>
</organism>
<sequence>MKKIFTLIAMAMIAMGAMAQGNNEKTYEDNIVITVANLGEPVTDRASITITEQEEEGKYTIKLNQFSFLGMLIGDVTMTDVQGDDDSEGFTNYATTQTATITNGADIQEMLGGKIDVTVKEGSRSKGDKFYALISLTVPGVGDVEAVFGDNNFGTDGISAGTIDQNAKVAAVYTLGGQRVNSMVRGINILKLTNGKTVKVMNK</sequence>
<proteinExistence type="predicted"/>
<dbReference type="AlphaFoldDB" id="A0A0D0IUL4"/>
<feature type="domain" description="Lipocalin-like" evidence="2">
    <location>
        <begin position="26"/>
        <end position="139"/>
    </location>
</feature>
<dbReference type="InterPro" id="IPR024311">
    <property type="entry name" value="Lipocalin-like"/>
</dbReference>
<keyword evidence="1" id="KW-0732">Signal</keyword>
<dbReference type="Pfam" id="PF13944">
    <property type="entry name" value="Calycin_like"/>
    <property type="match status" value="1"/>
</dbReference>
<evidence type="ECO:0000313" key="4">
    <source>
        <dbReference type="Proteomes" id="UP000032046"/>
    </source>
</evidence>
<dbReference type="Proteomes" id="UP000032046">
    <property type="component" value="Unassembled WGS sequence"/>
</dbReference>
<evidence type="ECO:0000313" key="3">
    <source>
        <dbReference type="EMBL" id="KIP61100.1"/>
    </source>
</evidence>
<keyword evidence="4" id="KW-1185">Reference proteome</keyword>
<feature type="chain" id="PRO_5002212636" description="Lipocalin-like domain-containing protein" evidence="1">
    <location>
        <begin position="20"/>
        <end position="203"/>
    </location>
</feature>
<dbReference type="RefSeq" id="WP_042519765.1">
    <property type="nucleotide sequence ID" value="NZ_JXQK01000071.1"/>
</dbReference>
<name>A0A0D0IUL4_9BACT</name>
<reference evidence="3 4" key="1">
    <citation type="submission" date="2015-01" db="EMBL/GenBank/DDBJ databases">
        <title>Comparative genomics of non-oral Prevotella species.</title>
        <authorList>
            <person name="Accetto T."/>
            <person name="Nograsek B."/>
            <person name="Avgustin G."/>
        </authorList>
    </citation>
    <scope>NUCLEOTIDE SEQUENCE [LARGE SCALE GENOMIC DNA]</scope>
    <source>
        <strain evidence="3 4">P5-119</strain>
    </source>
</reference>
<accession>A0A0D0IUL4</accession>
<evidence type="ECO:0000256" key="1">
    <source>
        <dbReference type="SAM" id="SignalP"/>
    </source>
</evidence>
<protein>
    <recommendedName>
        <fullName evidence="2">Lipocalin-like domain-containing protein</fullName>
    </recommendedName>
</protein>
<evidence type="ECO:0000259" key="2">
    <source>
        <dbReference type="Pfam" id="PF13944"/>
    </source>
</evidence>
<dbReference type="STRING" id="1602171.ST44_09935"/>
<comment type="caution">
    <text evidence="3">The sequence shown here is derived from an EMBL/GenBank/DDBJ whole genome shotgun (WGS) entry which is preliminary data.</text>
</comment>
<gene>
    <name evidence="3" type="ORF">ST44_09935</name>
</gene>
<feature type="signal peptide" evidence="1">
    <location>
        <begin position="1"/>
        <end position="19"/>
    </location>
</feature>